<name>A0AAD3SC22_NEPGR</name>
<comment type="caution">
    <text evidence="1">The sequence shown here is derived from an EMBL/GenBank/DDBJ whole genome shotgun (WGS) entry which is preliminary data.</text>
</comment>
<evidence type="ECO:0000313" key="2">
    <source>
        <dbReference type="Proteomes" id="UP001279734"/>
    </source>
</evidence>
<dbReference type="Proteomes" id="UP001279734">
    <property type="component" value="Unassembled WGS sequence"/>
</dbReference>
<reference evidence="1" key="1">
    <citation type="submission" date="2023-05" db="EMBL/GenBank/DDBJ databases">
        <title>Nepenthes gracilis genome sequencing.</title>
        <authorList>
            <person name="Fukushima K."/>
        </authorList>
    </citation>
    <scope>NUCLEOTIDE SEQUENCE</scope>
    <source>
        <strain evidence="1">SING2019-196</strain>
    </source>
</reference>
<evidence type="ECO:0000313" key="1">
    <source>
        <dbReference type="EMBL" id="GMH08005.1"/>
    </source>
</evidence>
<dbReference type="AlphaFoldDB" id="A0AAD3SC22"/>
<gene>
    <name evidence="1" type="ORF">Nepgr_009845</name>
</gene>
<organism evidence="1 2">
    <name type="scientific">Nepenthes gracilis</name>
    <name type="common">Slender pitcher plant</name>
    <dbReference type="NCBI Taxonomy" id="150966"/>
    <lineage>
        <taxon>Eukaryota</taxon>
        <taxon>Viridiplantae</taxon>
        <taxon>Streptophyta</taxon>
        <taxon>Embryophyta</taxon>
        <taxon>Tracheophyta</taxon>
        <taxon>Spermatophyta</taxon>
        <taxon>Magnoliopsida</taxon>
        <taxon>eudicotyledons</taxon>
        <taxon>Gunneridae</taxon>
        <taxon>Pentapetalae</taxon>
        <taxon>Caryophyllales</taxon>
        <taxon>Nepenthaceae</taxon>
        <taxon>Nepenthes</taxon>
    </lineage>
</organism>
<proteinExistence type="predicted"/>
<keyword evidence="2" id="KW-1185">Reference proteome</keyword>
<accession>A0AAD3SC22</accession>
<dbReference type="EMBL" id="BSYO01000007">
    <property type="protein sequence ID" value="GMH08005.1"/>
    <property type="molecule type" value="Genomic_DNA"/>
</dbReference>
<protein>
    <submittedName>
        <fullName evidence="1">Uncharacterized protein</fullName>
    </submittedName>
</protein>
<sequence length="82" mass="8926">MSTRCSLVGYSKQPSWFKSLGSNMNRLVSAIDTESKAGTLSASSLSKRSSDCRSCFPLPLPVGIPEVRTGGFSRNYDDAWCE</sequence>